<protein>
    <recommendedName>
        <fullName evidence="8">NodB homology domain-containing protein</fullName>
    </recommendedName>
</protein>
<feature type="compositionally biased region" description="Low complexity" evidence="6">
    <location>
        <begin position="469"/>
        <end position="487"/>
    </location>
</feature>
<gene>
    <name evidence="9" type="ORF">EMPS_02542</name>
</gene>
<name>A0A9P3LTN7_9FUNG</name>
<evidence type="ECO:0000256" key="4">
    <source>
        <dbReference type="ARBA" id="ARBA00022801"/>
    </source>
</evidence>
<dbReference type="EMBL" id="BQFW01000003">
    <property type="protein sequence ID" value="GJJ70193.1"/>
    <property type="molecule type" value="Genomic_DNA"/>
</dbReference>
<dbReference type="PROSITE" id="PS51677">
    <property type="entry name" value="NODB"/>
    <property type="match status" value="1"/>
</dbReference>
<accession>A0A9P3LTN7</accession>
<dbReference type="GO" id="GO:0016810">
    <property type="term" value="F:hydrolase activity, acting on carbon-nitrogen (but not peptide) bonds"/>
    <property type="evidence" value="ECO:0007669"/>
    <property type="project" value="InterPro"/>
</dbReference>
<dbReference type="Pfam" id="PF01522">
    <property type="entry name" value="Polysacc_deac_1"/>
    <property type="match status" value="1"/>
</dbReference>
<dbReference type="GO" id="GO:0046872">
    <property type="term" value="F:metal ion binding"/>
    <property type="evidence" value="ECO:0007669"/>
    <property type="project" value="UniProtKB-KW"/>
</dbReference>
<feature type="compositionally biased region" description="Basic residues" evidence="6">
    <location>
        <begin position="222"/>
        <end position="239"/>
    </location>
</feature>
<feature type="compositionally biased region" description="Basic residues" evidence="6">
    <location>
        <begin position="70"/>
        <end position="87"/>
    </location>
</feature>
<keyword evidence="5" id="KW-0119">Carbohydrate metabolism</keyword>
<evidence type="ECO:0000256" key="2">
    <source>
        <dbReference type="ARBA" id="ARBA00022723"/>
    </source>
</evidence>
<evidence type="ECO:0000256" key="7">
    <source>
        <dbReference type="SAM" id="SignalP"/>
    </source>
</evidence>
<evidence type="ECO:0000256" key="3">
    <source>
        <dbReference type="ARBA" id="ARBA00022729"/>
    </source>
</evidence>
<dbReference type="SUPFAM" id="SSF88713">
    <property type="entry name" value="Glycoside hydrolase/deacetylase"/>
    <property type="match status" value="1"/>
</dbReference>
<evidence type="ECO:0000256" key="1">
    <source>
        <dbReference type="ARBA" id="ARBA00001941"/>
    </source>
</evidence>
<organism evidence="9 10">
    <name type="scientific">Entomortierella parvispora</name>
    <dbReference type="NCBI Taxonomy" id="205924"/>
    <lineage>
        <taxon>Eukaryota</taxon>
        <taxon>Fungi</taxon>
        <taxon>Fungi incertae sedis</taxon>
        <taxon>Mucoromycota</taxon>
        <taxon>Mortierellomycotina</taxon>
        <taxon>Mortierellomycetes</taxon>
        <taxon>Mortierellales</taxon>
        <taxon>Mortierellaceae</taxon>
        <taxon>Entomortierella</taxon>
    </lineage>
</organism>
<proteinExistence type="predicted"/>
<reference evidence="9" key="2">
    <citation type="journal article" date="2022" name="Microbiol. Resour. Announc.">
        <title>Whole-Genome Sequence of Entomortierella parvispora E1425, a Mucoromycotan Fungus Associated with Burkholderiaceae-Related Endosymbiotic Bacteria.</title>
        <authorList>
            <person name="Herlambang A."/>
            <person name="Guo Y."/>
            <person name="Takashima Y."/>
            <person name="Narisawa K."/>
            <person name="Ohta H."/>
            <person name="Nishizawa T."/>
        </authorList>
    </citation>
    <scope>NUCLEOTIDE SEQUENCE</scope>
    <source>
        <strain evidence="9">E1425</strain>
    </source>
</reference>
<evidence type="ECO:0000259" key="8">
    <source>
        <dbReference type="PROSITE" id="PS51677"/>
    </source>
</evidence>
<evidence type="ECO:0000313" key="9">
    <source>
        <dbReference type="EMBL" id="GJJ70193.1"/>
    </source>
</evidence>
<keyword evidence="4" id="KW-0378">Hydrolase</keyword>
<feature type="compositionally biased region" description="Low complexity" evidence="6">
    <location>
        <begin position="280"/>
        <end position="289"/>
    </location>
</feature>
<feature type="region of interest" description="Disordered" evidence="6">
    <location>
        <begin position="274"/>
        <end position="487"/>
    </location>
</feature>
<feature type="compositionally biased region" description="Basic residues" evidence="6">
    <location>
        <begin position="346"/>
        <end position="356"/>
    </location>
</feature>
<keyword evidence="2" id="KW-0479">Metal-binding</keyword>
<comment type="caution">
    <text evidence="9">The sequence shown here is derived from an EMBL/GenBank/DDBJ whole genome shotgun (WGS) entry which is preliminary data.</text>
</comment>
<feature type="domain" description="NodB homology" evidence="8">
    <location>
        <begin position="511"/>
        <end position="704"/>
    </location>
</feature>
<evidence type="ECO:0000256" key="5">
    <source>
        <dbReference type="ARBA" id="ARBA00023277"/>
    </source>
</evidence>
<evidence type="ECO:0000313" key="10">
    <source>
        <dbReference type="Proteomes" id="UP000827284"/>
    </source>
</evidence>
<dbReference type="GO" id="GO:0005975">
    <property type="term" value="P:carbohydrate metabolic process"/>
    <property type="evidence" value="ECO:0007669"/>
    <property type="project" value="InterPro"/>
</dbReference>
<feature type="signal peptide" evidence="7">
    <location>
        <begin position="1"/>
        <end position="26"/>
    </location>
</feature>
<dbReference type="Proteomes" id="UP000827284">
    <property type="component" value="Unassembled WGS sequence"/>
</dbReference>
<dbReference type="PANTHER" id="PTHR46471:SF2">
    <property type="entry name" value="CHITIN DEACETYLASE-RELATED"/>
    <property type="match status" value="1"/>
</dbReference>
<evidence type="ECO:0000256" key="6">
    <source>
        <dbReference type="SAM" id="MobiDB-lite"/>
    </source>
</evidence>
<dbReference type="InterPro" id="IPR011330">
    <property type="entry name" value="Glyco_hydro/deAcase_b/a-brl"/>
</dbReference>
<sequence length="791" mass="87034">MRCTQRLPLFLSVLALPMIILTGAVAPKDLEKENVNVEPWQLRAHGHNHLGKVYKEINIDLHKKTAAAPKGKKNQKSNKKLKIQKRKVNGDSGRAFAQAALDEESKAHAGLEPEPWQLRAHGHNHLGKVYKEINIDLHKKTAAAPKGKKNQKSIKKLKIQKRKVNGDSGRAFAQAALDEESKAHAGLEPEPWQLRAHGHNHLGKVYKEINIDLHKKIAAAPKGKKNQKSNKKLKVQKRKVSGDSGRAFVQATLDEELKAYAELEPELWQLRAHGHHHNLQQQKQGQQQKKQQKKESKKTVQKSSKKASQSGQKKDKRDIQEEEYELHPLQQQKIMAIDDEVDIAHDHKHKHHKHHRNREEEEHDKYDVDPADELAEEYERKHGGKGAADIDNEGDKKDGKAPKEGKEGKEGNEGGKAPKEGKDGKAPKEGKDGKAPTEGKDGKAPKEGKDDKVPADGKAPADEKTPVDGKAPAAGKPIAGATPPAPAVAKPAPIIPVQHMGEFLTKCNTPGQVALTFSEGPSEATTQMLEILKEAKARVTFFANATWLEYMQYAGVTRRAYTDGHLIGMTYRIPNDSSKGMTDAQLRADIAKQATKIFELIGKYPKYVRLHDAGLKDPKLEPAMRDMGYTLVGFNLDQADYKFHTREEAPQIASIYESTFTKQFDAFGRKGSYVVVGYDIPASGAAAALPDIVSTIIRNDYDMVRLDGCNNDKTPYKKSAMLNDGFVSDEFSFGSPKYVHGQSPVAVQNGKAVPGKMPAKVGQKTAAASSLSVTSVATAVFAVVLAATLAF</sequence>
<dbReference type="OrthoDB" id="407355at2759"/>
<feature type="region of interest" description="Disordered" evidence="6">
    <location>
        <begin position="64"/>
        <end position="89"/>
    </location>
</feature>
<feature type="chain" id="PRO_5040415441" description="NodB homology domain-containing protein" evidence="7">
    <location>
        <begin position="27"/>
        <end position="791"/>
    </location>
</feature>
<reference evidence="9" key="1">
    <citation type="submission" date="2021-11" db="EMBL/GenBank/DDBJ databases">
        <authorList>
            <person name="Herlambang A."/>
            <person name="Guo Y."/>
            <person name="Takashima Y."/>
            <person name="Nishizawa T."/>
        </authorList>
    </citation>
    <scope>NUCLEOTIDE SEQUENCE</scope>
    <source>
        <strain evidence="9">E1425</strain>
    </source>
</reference>
<feature type="compositionally biased region" description="Basic and acidic residues" evidence="6">
    <location>
        <begin position="357"/>
        <end position="368"/>
    </location>
</feature>
<dbReference type="InterPro" id="IPR002509">
    <property type="entry name" value="NODB_dom"/>
</dbReference>
<dbReference type="Gene3D" id="3.20.20.370">
    <property type="entry name" value="Glycoside hydrolase/deacetylase"/>
    <property type="match status" value="1"/>
</dbReference>
<comment type="cofactor">
    <cofactor evidence="1">
        <name>Co(2+)</name>
        <dbReference type="ChEBI" id="CHEBI:48828"/>
    </cofactor>
</comment>
<feature type="compositionally biased region" description="Basic and acidic residues" evidence="6">
    <location>
        <begin position="393"/>
        <end position="467"/>
    </location>
</feature>
<dbReference type="AlphaFoldDB" id="A0A9P3LTN7"/>
<keyword evidence="3 7" id="KW-0732">Signal</keyword>
<keyword evidence="10" id="KW-1185">Reference proteome</keyword>
<dbReference type="PANTHER" id="PTHR46471">
    <property type="entry name" value="CHITIN DEACETYLASE"/>
    <property type="match status" value="1"/>
</dbReference>
<feature type="region of interest" description="Disordered" evidence="6">
    <location>
        <begin position="218"/>
        <end position="243"/>
    </location>
</feature>